<comment type="caution">
    <text evidence="3">The sequence shown here is derived from an EMBL/GenBank/DDBJ whole genome shotgun (WGS) entry which is preliminary data.</text>
</comment>
<evidence type="ECO:0000313" key="4">
    <source>
        <dbReference type="Proteomes" id="UP000597444"/>
    </source>
</evidence>
<feature type="domain" description="ThuA-like" evidence="2">
    <location>
        <begin position="18"/>
        <end position="174"/>
    </location>
</feature>
<dbReference type="Gene3D" id="3.40.50.720">
    <property type="entry name" value="NAD(P)-binding Rossmann-like Domain"/>
    <property type="match status" value="1"/>
</dbReference>
<dbReference type="GO" id="GO:0000166">
    <property type="term" value="F:nucleotide binding"/>
    <property type="evidence" value="ECO:0007669"/>
    <property type="project" value="InterPro"/>
</dbReference>
<evidence type="ECO:0008006" key="5">
    <source>
        <dbReference type="Google" id="ProtNLM"/>
    </source>
</evidence>
<dbReference type="AlphaFoldDB" id="A0A8J3IFN8"/>
<dbReference type="Pfam" id="PF01408">
    <property type="entry name" value="GFO_IDH_MocA"/>
    <property type="match status" value="1"/>
</dbReference>
<evidence type="ECO:0000259" key="1">
    <source>
        <dbReference type="Pfam" id="PF01408"/>
    </source>
</evidence>
<dbReference type="PANTHER" id="PTHR40469:SF2">
    <property type="entry name" value="GALACTOSE-BINDING DOMAIN-LIKE SUPERFAMILY PROTEIN"/>
    <property type="match status" value="1"/>
</dbReference>
<dbReference type="PANTHER" id="PTHR40469">
    <property type="entry name" value="SECRETED GLYCOSYL HYDROLASE"/>
    <property type="match status" value="1"/>
</dbReference>
<dbReference type="SUPFAM" id="SSF51735">
    <property type="entry name" value="NAD(P)-binding Rossmann-fold domains"/>
    <property type="match status" value="1"/>
</dbReference>
<accession>A0A8J3IFN8</accession>
<gene>
    <name evidence="3" type="ORF">KSF_016960</name>
</gene>
<dbReference type="InterPro" id="IPR036291">
    <property type="entry name" value="NAD(P)-bd_dom_sf"/>
</dbReference>
<reference evidence="3" key="1">
    <citation type="submission" date="2020-10" db="EMBL/GenBank/DDBJ databases">
        <title>Taxonomic study of unclassified bacteria belonging to the class Ktedonobacteria.</title>
        <authorList>
            <person name="Yabe S."/>
            <person name="Wang C.M."/>
            <person name="Zheng Y."/>
            <person name="Sakai Y."/>
            <person name="Cavaletti L."/>
            <person name="Monciardini P."/>
            <person name="Donadio S."/>
        </authorList>
    </citation>
    <scope>NUCLEOTIDE SEQUENCE</scope>
    <source>
        <strain evidence="3">ID150040</strain>
    </source>
</reference>
<dbReference type="InterPro" id="IPR029062">
    <property type="entry name" value="Class_I_gatase-like"/>
</dbReference>
<evidence type="ECO:0000259" key="2">
    <source>
        <dbReference type="Pfam" id="PF06283"/>
    </source>
</evidence>
<organism evidence="3 4">
    <name type="scientific">Reticulibacter mediterranei</name>
    <dbReference type="NCBI Taxonomy" id="2778369"/>
    <lineage>
        <taxon>Bacteria</taxon>
        <taxon>Bacillati</taxon>
        <taxon>Chloroflexota</taxon>
        <taxon>Ktedonobacteria</taxon>
        <taxon>Ktedonobacterales</taxon>
        <taxon>Reticulibacteraceae</taxon>
        <taxon>Reticulibacter</taxon>
    </lineage>
</organism>
<dbReference type="Pfam" id="PF06283">
    <property type="entry name" value="ThuA"/>
    <property type="match status" value="1"/>
</dbReference>
<dbReference type="SUPFAM" id="SSF52317">
    <property type="entry name" value="Class I glutamine amidotransferase-like"/>
    <property type="match status" value="1"/>
</dbReference>
<dbReference type="InterPro" id="IPR029010">
    <property type="entry name" value="ThuA-like"/>
</dbReference>
<keyword evidence="4" id="KW-1185">Reference proteome</keyword>
<sequence length="272" mass="29757">MHDADTVLVISSPDQLYSLDSLQVVVFTHAVGPLNKEQELALGAFVERGGGLVCSGDTIEAYHDYAMFGDLLGGVYGACIPHCELIAHVATEDHYITRRADSSFAVVEEIYLLDHIPADAEVLWRLSWRYTSRVLAYTRAYGKGRVFCTTLGSAEETSKHPVFAQMLERAIRYVAGAKTEEQPVRVALLGYGVIGLEHATAITSTPGLTLSLVCDRDERRLRRVGETFPDVSTCTDMAQILDDPAIDAVIISTPPNTHAPLLCRCCRPANMS</sequence>
<dbReference type="Gene3D" id="3.40.50.880">
    <property type="match status" value="1"/>
</dbReference>
<name>A0A8J3IFN8_9CHLR</name>
<dbReference type="EMBL" id="BNJK01000001">
    <property type="protein sequence ID" value="GHO91648.1"/>
    <property type="molecule type" value="Genomic_DNA"/>
</dbReference>
<dbReference type="InterPro" id="IPR000683">
    <property type="entry name" value="Gfo/Idh/MocA-like_OxRdtase_N"/>
</dbReference>
<feature type="domain" description="Gfo/Idh/MocA-like oxidoreductase N-terminal" evidence="1">
    <location>
        <begin position="184"/>
        <end position="263"/>
    </location>
</feature>
<proteinExistence type="predicted"/>
<protein>
    <recommendedName>
        <fullName evidence="5">Gfo/Idh/MocA-like oxidoreductase N-terminal domain-containing protein</fullName>
    </recommendedName>
</protein>
<evidence type="ECO:0000313" key="3">
    <source>
        <dbReference type="EMBL" id="GHO91648.1"/>
    </source>
</evidence>
<dbReference type="Proteomes" id="UP000597444">
    <property type="component" value="Unassembled WGS sequence"/>
</dbReference>